<reference evidence="1" key="2">
    <citation type="journal article" date="2021" name="PeerJ">
        <title>Extensive microbial diversity within the chicken gut microbiome revealed by metagenomics and culture.</title>
        <authorList>
            <person name="Gilroy R."/>
            <person name="Ravi A."/>
            <person name="Getino M."/>
            <person name="Pursley I."/>
            <person name="Horton D.L."/>
            <person name="Alikhan N.F."/>
            <person name="Baker D."/>
            <person name="Gharbi K."/>
            <person name="Hall N."/>
            <person name="Watson M."/>
            <person name="Adriaenssens E.M."/>
            <person name="Foster-Nyarko E."/>
            <person name="Jarju S."/>
            <person name="Secka A."/>
            <person name="Antonio M."/>
            <person name="Oren A."/>
            <person name="Chaudhuri R.R."/>
            <person name="La Ragione R."/>
            <person name="Hildebrand F."/>
            <person name="Pallen M.J."/>
        </authorList>
    </citation>
    <scope>NUCLEOTIDE SEQUENCE</scope>
    <source>
        <strain evidence="1">2889</strain>
    </source>
</reference>
<name>A0A9D9DR62_9BACT</name>
<keyword evidence="1" id="KW-0808">Transferase</keyword>
<dbReference type="Pfam" id="PF13189">
    <property type="entry name" value="Cytidylate_kin2"/>
    <property type="match status" value="1"/>
</dbReference>
<gene>
    <name evidence="1" type="ORF">IAB08_04545</name>
</gene>
<comment type="caution">
    <text evidence="1">The sequence shown here is derived from an EMBL/GenBank/DDBJ whole genome shotgun (WGS) entry which is preliminary data.</text>
</comment>
<dbReference type="InterPro" id="IPR027417">
    <property type="entry name" value="P-loop_NTPase"/>
</dbReference>
<proteinExistence type="predicted"/>
<dbReference type="SUPFAM" id="SSF52540">
    <property type="entry name" value="P-loop containing nucleoside triphosphate hydrolases"/>
    <property type="match status" value="1"/>
</dbReference>
<dbReference type="AlphaFoldDB" id="A0A9D9DR62"/>
<reference evidence="1" key="1">
    <citation type="submission" date="2020-10" db="EMBL/GenBank/DDBJ databases">
        <authorList>
            <person name="Gilroy R."/>
        </authorList>
    </citation>
    <scope>NUCLEOTIDE SEQUENCE</scope>
    <source>
        <strain evidence="1">2889</strain>
    </source>
</reference>
<evidence type="ECO:0000313" key="2">
    <source>
        <dbReference type="Proteomes" id="UP000823612"/>
    </source>
</evidence>
<keyword evidence="1" id="KW-0418">Kinase</keyword>
<accession>A0A9D9DR62</accession>
<dbReference type="EMBL" id="JADIMZ010000068">
    <property type="protein sequence ID" value="MBO8432542.1"/>
    <property type="molecule type" value="Genomic_DNA"/>
</dbReference>
<organism evidence="1 2">
    <name type="scientific">Candidatus Pullibacteroides excrementavium</name>
    <dbReference type="NCBI Taxonomy" id="2840905"/>
    <lineage>
        <taxon>Bacteria</taxon>
        <taxon>Pseudomonadati</taxon>
        <taxon>Bacteroidota</taxon>
        <taxon>Bacteroidia</taxon>
        <taxon>Bacteroidales</taxon>
        <taxon>Candidatus Pullibacteroides</taxon>
    </lineage>
</organism>
<protein>
    <submittedName>
        <fullName evidence="1">Cytidylate kinase-like family protein</fullName>
    </submittedName>
</protein>
<evidence type="ECO:0000313" key="1">
    <source>
        <dbReference type="EMBL" id="MBO8432542.1"/>
    </source>
</evidence>
<sequence length="201" mass="23144">MEKKLIVNVGRELGSGGRQMARIIGQLLDLKFYDKELIHEASKASGICTDCFEKADEKPQRVWYSRFPFLGEPGFNGLNNDALFEIHYKTVRHLAEQSNCIFVGRCTDYILRDNPACFNVFVHAPMDFRIKHLCQETNATEEEAKQLIERTDKSRSSYYNFYTNKTWGKASSYHLCMDTSLLGVEESARWVAELIKKVKAL</sequence>
<dbReference type="Proteomes" id="UP000823612">
    <property type="component" value="Unassembled WGS sequence"/>
</dbReference>
<dbReference type="GO" id="GO:0016301">
    <property type="term" value="F:kinase activity"/>
    <property type="evidence" value="ECO:0007669"/>
    <property type="project" value="UniProtKB-KW"/>
</dbReference>
<dbReference type="Gene3D" id="3.40.50.300">
    <property type="entry name" value="P-loop containing nucleotide triphosphate hydrolases"/>
    <property type="match status" value="1"/>
</dbReference>